<evidence type="ECO:0000256" key="1">
    <source>
        <dbReference type="SAM" id="Phobius"/>
    </source>
</evidence>
<protein>
    <submittedName>
        <fullName evidence="2">Uncharacterized protein</fullName>
    </submittedName>
</protein>
<feature type="transmembrane region" description="Helical" evidence="1">
    <location>
        <begin position="21"/>
        <end position="40"/>
    </location>
</feature>
<name>A0A6C0IPD0_9ZZZZ</name>
<proteinExistence type="predicted"/>
<dbReference type="AlphaFoldDB" id="A0A6C0IPD0"/>
<feature type="transmembrane region" description="Helical" evidence="1">
    <location>
        <begin position="46"/>
        <end position="64"/>
    </location>
</feature>
<evidence type="ECO:0000313" key="2">
    <source>
        <dbReference type="EMBL" id="QHT94852.1"/>
    </source>
</evidence>
<keyword evidence="1" id="KW-1133">Transmembrane helix</keyword>
<sequence>MVKKIIKSSPKIVQKLLSNKYILYGVLFISIINIVGYIQIQNYDALALYIISQIIMSYFSKNMIVNTLVALNVANCKVCADYLNVKLEGFKEGAKNIDGTTKKNSKYYKNKAGNCVEHTEQSKKNGGCKGKGCKKNCKTCYGSIKCT</sequence>
<dbReference type="EMBL" id="MN740232">
    <property type="protein sequence ID" value="QHT94852.1"/>
    <property type="molecule type" value="Genomic_DNA"/>
</dbReference>
<organism evidence="2">
    <name type="scientific">viral metagenome</name>
    <dbReference type="NCBI Taxonomy" id="1070528"/>
    <lineage>
        <taxon>unclassified sequences</taxon>
        <taxon>metagenomes</taxon>
        <taxon>organismal metagenomes</taxon>
    </lineage>
</organism>
<keyword evidence="1" id="KW-0812">Transmembrane</keyword>
<keyword evidence="1" id="KW-0472">Membrane</keyword>
<accession>A0A6C0IPD0</accession>
<reference evidence="2" key="1">
    <citation type="journal article" date="2020" name="Nature">
        <title>Giant virus diversity and host interactions through global metagenomics.</title>
        <authorList>
            <person name="Schulz F."/>
            <person name="Roux S."/>
            <person name="Paez-Espino D."/>
            <person name="Jungbluth S."/>
            <person name="Walsh D.A."/>
            <person name="Denef V.J."/>
            <person name="McMahon K.D."/>
            <person name="Konstantinidis K.T."/>
            <person name="Eloe-Fadrosh E.A."/>
            <person name="Kyrpides N.C."/>
            <person name="Woyke T."/>
        </authorList>
    </citation>
    <scope>NUCLEOTIDE SEQUENCE</scope>
    <source>
        <strain evidence="2">GVMAG-M-3300024261-37</strain>
    </source>
</reference>